<dbReference type="AlphaFoldDB" id="A0AAN6Y9U4"/>
<evidence type="ECO:0000313" key="1">
    <source>
        <dbReference type="EMBL" id="KAK4215329.1"/>
    </source>
</evidence>
<dbReference type="EMBL" id="MU858081">
    <property type="protein sequence ID" value="KAK4215329.1"/>
    <property type="molecule type" value="Genomic_DNA"/>
</dbReference>
<dbReference type="Proteomes" id="UP001301769">
    <property type="component" value="Unassembled WGS sequence"/>
</dbReference>
<protein>
    <submittedName>
        <fullName evidence="1">Uncharacterized protein</fullName>
    </submittedName>
</protein>
<gene>
    <name evidence="1" type="ORF">QBC37DRAFT_268378</name>
</gene>
<evidence type="ECO:0000313" key="2">
    <source>
        <dbReference type="Proteomes" id="UP001301769"/>
    </source>
</evidence>
<keyword evidence="2" id="KW-1185">Reference proteome</keyword>
<proteinExistence type="predicted"/>
<feature type="non-terminal residue" evidence="1">
    <location>
        <position position="1"/>
    </location>
</feature>
<name>A0AAN6Y9U4_9PEZI</name>
<accession>A0AAN6Y9U4</accession>
<reference evidence="1" key="1">
    <citation type="journal article" date="2023" name="Mol. Phylogenet. Evol.">
        <title>Genome-scale phylogeny and comparative genomics of the fungal order Sordariales.</title>
        <authorList>
            <person name="Hensen N."/>
            <person name="Bonometti L."/>
            <person name="Westerberg I."/>
            <person name="Brannstrom I.O."/>
            <person name="Guillou S."/>
            <person name="Cros-Aarteil S."/>
            <person name="Calhoun S."/>
            <person name="Haridas S."/>
            <person name="Kuo A."/>
            <person name="Mondo S."/>
            <person name="Pangilinan J."/>
            <person name="Riley R."/>
            <person name="LaButti K."/>
            <person name="Andreopoulos B."/>
            <person name="Lipzen A."/>
            <person name="Chen C."/>
            <person name="Yan M."/>
            <person name="Daum C."/>
            <person name="Ng V."/>
            <person name="Clum A."/>
            <person name="Steindorff A."/>
            <person name="Ohm R.A."/>
            <person name="Martin F."/>
            <person name="Silar P."/>
            <person name="Natvig D.O."/>
            <person name="Lalanne C."/>
            <person name="Gautier V."/>
            <person name="Ament-Velasquez S.L."/>
            <person name="Kruys A."/>
            <person name="Hutchinson M.I."/>
            <person name="Powell A.J."/>
            <person name="Barry K."/>
            <person name="Miller A.N."/>
            <person name="Grigoriev I.V."/>
            <person name="Debuchy R."/>
            <person name="Gladieux P."/>
            <person name="Hiltunen Thoren M."/>
            <person name="Johannesson H."/>
        </authorList>
    </citation>
    <scope>NUCLEOTIDE SEQUENCE</scope>
    <source>
        <strain evidence="1">PSN293</strain>
    </source>
</reference>
<organism evidence="1 2">
    <name type="scientific">Rhypophila decipiens</name>
    <dbReference type="NCBI Taxonomy" id="261697"/>
    <lineage>
        <taxon>Eukaryota</taxon>
        <taxon>Fungi</taxon>
        <taxon>Dikarya</taxon>
        <taxon>Ascomycota</taxon>
        <taxon>Pezizomycotina</taxon>
        <taxon>Sordariomycetes</taxon>
        <taxon>Sordariomycetidae</taxon>
        <taxon>Sordariales</taxon>
        <taxon>Naviculisporaceae</taxon>
        <taxon>Rhypophila</taxon>
    </lineage>
</organism>
<reference evidence="1" key="2">
    <citation type="submission" date="2023-05" db="EMBL/GenBank/DDBJ databases">
        <authorList>
            <consortium name="Lawrence Berkeley National Laboratory"/>
            <person name="Steindorff A."/>
            <person name="Hensen N."/>
            <person name="Bonometti L."/>
            <person name="Westerberg I."/>
            <person name="Brannstrom I.O."/>
            <person name="Guillou S."/>
            <person name="Cros-Aarteil S."/>
            <person name="Calhoun S."/>
            <person name="Haridas S."/>
            <person name="Kuo A."/>
            <person name="Mondo S."/>
            <person name="Pangilinan J."/>
            <person name="Riley R."/>
            <person name="Labutti K."/>
            <person name="Andreopoulos B."/>
            <person name="Lipzen A."/>
            <person name="Chen C."/>
            <person name="Yanf M."/>
            <person name="Daum C."/>
            <person name="Ng V."/>
            <person name="Clum A."/>
            <person name="Ohm R."/>
            <person name="Martin F."/>
            <person name="Silar P."/>
            <person name="Natvig D."/>
            <person name="Lalanne C."/>
            <person name="Gautier V."/>
            <person name="Ament-Velasquez S.L."/>
            <person name="Kruys A."/>
            <person name="Hutchinson M.I."/>
            <person name="Powell A.J."/>
            <person name="Barry K."/>
            <person name="Miller A.N."/>
            <person name="Grigoriev I.V."/>
            <person name="Debuchy R."/>
            <person name="Gladieux P."/>
            <person name="Thoren M.H."/>
            <person name="Johannesson H."/>
        </authorList>
    </citation>
    <scope>NUCLEOTIDE SEQUENCE</scope>
    <source>
        <strain evidence="1">PSN293</strain>
    </source>
</reference>
<sequence>VSNGTCYQANNVELDHHYIPCGNVLFGDHACCQAGDVCLEFSACYNNDLNMTYIAGCTDKAYANETVCPSKGPWEG</sequence>
<feature type="non-terminal residue" evidence="1">
    <location>
        <position position="76"/>
    </location>
</feature>
<comment type="caution">
    <text evidence="1">The sequence shown here is derived from an EMBL/GenBank/DDBJ whole genome shotgun (WGS) entry which is preliminary data.</text>
</comment>